<dbReference type="AlphaFoldDB" id="A0A9X1RY88"/>
<dbReference type="PANTHER" id="PTHR46268">
    <property type="entry name" value="STRESS RESPONSE PROTEIN NHAX"/>
    <property type="match status" value="1"/>
</dbReference>
<proteinExistence type="inferred from homology"/>
<dbReference type="RefSeq" id="WP_229339614.1">
    <property type="nucleotide sequence ID" value="NZ_JAJBZG010000002.1"/>
</dbReference>
<dbReference type="SUPFAM" id="SSF52402">
    <property type="entry name" value="Adenine nucleotide alpha hydrolases-like"/>
    <property type="match status" value="2"/>
</dbReference>
<dbReference type="InterPro" id="IPR014729">
    <property type="entry name" value="Rossmann-like_a/b/a_fold"/>
</dbReference>
<keyword evidence="4" id="KW-1185">Reference proteome</keyword>
<feature type="domain" description="UspA" evidence="2">
    <location>
        <begin position="1"/>
        <end position="147"/>
    </location>
</feature>
<dbReference type="InterPro" id="IPR006016">
    <property type="entry name" value="UspA"/>
</dbReference>
<evidence type="ECO:0000313" key="4">
    <source>
        <dbReference type="Proteomes" id="UP001139414"/>
    </source>
</evidence>
<gene>
    <name evidence="3" type="ORF">LGQ90_07175</name>
</gene>
<protein>
    <submittedName>
        <fullName evidence="3">Universal stress protein</fullName>
    </submittedName>
</protein>
<dbReference type="Proteomes" id="UP001139414">
    <property type="component" value="Unassembled WGS sequence"/>
</dbReference>
<comment type="similarity">
    <text evidence="1">Belongs to the universal stress protein A family.</text>
</comment>
<evidence type="ECO:0000313" key="3">
    <source>
        <dbReference type="EMBL" id="MCB7481040.1"/>
    </source>
</evidence>
<dbReference type="Pfam" id="PF00582">
    <property type="entry name" value="Usp"/>
    <property type="match status" value="1"/>
</dbReference>
<reference evidence="3" key="1">
    <citation type="submission" date="2021-10" db="EMBL/GenBank/DDBJ databases">
        <title>Gramella sp. ASW11-100T, isolated from marine sediment.</title>
        <authorList>
            <person name="Xia C."/>
        </authorList>
    </citation>
    <scope>NUCLEOTIDE SEQUENCE</scope>
    <source>
        <strain evidence="3">ASW11-100</strain>
    </source>
</reference>
<organism evidence="3 4">
    <name type="scientific">Christiangramia sediminis</name>
    <dbReference type="NCBI Taxonomy" id="2881336"/>
    <lineage>
        <taxon>Bacteria</taxon>
        <taxon>Pseudomonadati</taxon>
        <taxon>Bacteroidota</taxon>
        <taxon>Flavobacteriia</taxon>
        <taxon>Flavobacteriales</taxon>
        <taxon>Flavobacteriaceae</taxon>
        <taxon>Christiangramia</taxon>
    </lineage>
</organism>
<comment type="caution">
    <text evidence="3">The sequence shown here is derived from an EMBL/GenBank/DDBJ whole genome shotgun (WGS) entry which is preliminary data.</text>
</comment>
<dbReference type="CDD" id="cd00293">
    <property type="entry name" value="USP-like"/>
    <property type="match status" value="1"/>
</dbReference>
<evidence type="ECO:0000259" key="2">
    <source>
        <dbReference type="Pfam" id="PF00582"/>
    </source>
</evidence>
<dbReference type="InterPro" id="IPR006015">
    <property type="entry name" value="Universal_stress_UspA"/>
</dbReference>
<dbReference type="PANTHER" id="PTHR46268:SF6">
    <property type="entry name" value="UNIVERSAL STRESS PROTEIN UP12"/>
    <property type="match status" value="1"/>
</dbReference>
<name>A0A9X1RY88_9FLAO</name>
<accession>A0A9X1RY88</accession>
<dbReference type="EMBL" id="JAJBZG010000002">
    <property type="protein sequence ID" value="MCB7481040.1"/>
    <property type="molecule type" value="Genomic_DNA"/>
</dbReference>
<sequence length="290" mass="33701">MKNILLATDFSKNAYCALHYITNLLREEECRFFIANFYGENINQRMYSRIGEEKNKKIEALRIEAEEAALELKHQIIRDSPFKKHHFQTIVSQNKLIEGVKNLIAEKNIMLMVMGARGISNLKTRLFGTSTTKVVESSLSIPLLVVPREVNYKIPKKIAFASELILPFYDNSLDLLVNIASTYKSKIILVHIGEEDSLLSQQRENLNKFQNLMPKKEITKIWLSQEGSLSKTIADYVKRYQIDLLTMIYYKHNFLDKLFRENIMMKIDLHSSFPLLILPAFPRLIPKQES</sequence>
<dbReference type="Gene3D" id="3.40.50.620">
    <property type="entry name" value="HUPs"/>
    <property type="match status" value="2"/>
</dbReference>
<evidence type="ECO:0000256" key="1">
    <source>
        <dbReference type="ARBA" id="ARBA00008791"/>
    </source>
</evidence>
<dbReference type="PRINTS" id="PR01438">
    <property type="entry name" value="UNVRSLSTRESS"/>
</dbReference>